<dbReference type="GO" id="GO:0003887">
    <property type="term" value="F:DNA-directed DNA polymerase activity"/>
    <property type="evidence" value="ECO:0007669"/>
    <property type="project" value="UniProtKB-KW"/>
</dbReference>
<dbReference type="PANTHER" id="PTHR33568">
    <property type="entry name" value="DNA POLYMERASE"/>
    <property type="match status" value="1"/>
</dbReference>
<keyword evidence="11" id="KW-1185">Reference proteome</keyword>
<gene>
    <name evidence="10" type="ORF">Zmor_021489</name>
</gene>
<dbReference type="Proteomes" id="UP001168821">
    <property type="component" value="Unassembled WGS sequence"/>
</dbReference>
<dbReference type="SUPFAM" id="SSF56672">
    <property type="entry name" value="DNA/RNA polymerases"/>
    <property type="match status" value="1"/>
</dbReference>
<evidence type="ECO:0000256" key="4">
    <source>
        <dbReference type="ARBA" id="ARBA00022695"/>
    </source>
</evidence>
<dbReference type="Gene3D" id="3.40.960.10">
    <property type="entry name" value="VSR Endonuclease"/>
    <property type="match status" value="1"/>
</dbReference>
<dbReference type="GO" id="GO:0000166">
    <property type="term" value="F:nucleotide binding"/>
    <property type="evidence" value="ECO:0007669"/>
    <property type="project" value="InterPro"/>
</dbReference>
<dbReference type="PANTHER" id="PTHR33568:SF3">
    <property type="entry name" value="DNA-DIRECTED DNA POLYMERASE"/>
    <property type="match status" value="1"/>
</dbReference>
<feature type="domain" description="DNA-directed DNA polymerase family B mitochondria/virus" evidence="9">
    <location>
        <begin position="301"/>
        <end position="606"/>
    </location>
</feature>
<dbReference type="GO" id="GO:0006260">
    <property type="term" value="P:DNA replication"/>
    <property type="evidence" value="ECO:0007669"/>
    <property type="project" value="UniProtKB-KW"/>
</dbReference>
<keyword evidence="7" id="KW-0238">DNA-binding</keyword>
<organism evidence="10 11">
    <name type="scientific">Zophobas morio</name>
    <dbReference type="NCBI Taxonomy" id="2755281"/>
    <lineage>
        <taxon>Eukaryota</taxon>
        <taxon>Metazoa</taxon>
        <taxon>Ecdysozoa</taxon>
        <taxon>Arthropoda</taxon>
        <taxon>Hexapoda</taxon>
        <taxon>Insecta</taxon>
        <taxon>Pterygota</taxon>
        <taxon>Neoptera</taxon>
        <taxon>Endopterygota</taxon>
        <taxon>Coleoptera</taxon>
        <taxon>Polyphaga</taxon>
        <taxon>Cucujiformia</taxon>
        <taxon>Tenebrionidae</taxon>
        <taxon>Zophobas</taxon>
    </lineage>
</organism>
<name>A0AA38I7Y1_9CUCU</name>
<dbReference type="InterPro" id="IPR004868">
    <property type="entry name" value="DNA-dir_DNA_pol_B_mt/vir"/>
</dbReference>
<comment type="catalytic activity">
    <reaction evidence="8">
        <text>DNA(n) + a 2'-deoxyribonucleoside 5'-triphosphate = DNA(n+1) + diphosphate</text>
        <dbReference type="Rhea" id="RHEA:22508"/>
        <dbReference type="Rhea" id="RHEA-COMP:17339"/>
        <dbReference type="Rhea" id="RHEA-COMP:17340"/>
        <dbReference type="ChEBI" id="CHEBI:33019"/>
        <dbReference type="ChEBI" id="CHEBI:61560"/>
        <dbReference type="ChEBI" id="CHEBI:173112"/>
        <dbReference type="EC" id="2.7.7.7"/>
    </reaction>
</comment>
<evidence type="ECO:0000259" key="9">
    <source>
        <dbReference type="Pfam" id="PF03175"/>
    </source>
</evidence>
<dbReference type="Gene3D" id="1.10.287.690">
    <property type="entry name" value="Helix hairpin bin"/>
    <property type="match status" value="1"/>
</dbReference>
<dbReference type="GO" id="GO:0003677">
    <property type="term" value="F:DNA binding"/>
    <property type="evidence" value="ECO:0007669"/>
    <property type="project" value="UniProtKB-KW"/>
</dbReference>
<dbReference type="EMBL" id="JALNTZ010000006">
    <property type="protein sequence ID" value="KAJ3649766.1"/>
    <property type="molecule type" value="Genomic_DNA"/>
</dbReference>
<dbReference type="GO" id="GO:0042575">
    <property type="term" value="C:DNA polymerase complex"/>
    <property type="evidence" value="ECO:0007669"/>
    <property type="project" value="UniProtKB-ARBA"/>
</dbReference>
<evidence type="ECO:0000256" key="3">
    <source>
        <dbReference type="ARBA" id="ARBA00022679"/>
    </source>
</evidence>
<dbReference type="InterPro" id="IPR012337">
    <property type="entry name" value="RNaseH-like_sf"/>
</dbReference>
<protein>
    <recommendedName>
        <fullName evidence="2">DNA-directed DNA polymerase</fullName>
        <ecNumber evidence="2">2.7.7.7</ecNumber>
    </recommendedName>
</protein>
<keyword evidence="3" id="KW-0808">Transferase</keyword>
<sequence length="775" mass="90221">MRTGTKLISITCGSSIRFIDSLNFIQLPLAQFSKAFKLPETKGYFPHFFNKRANAEYDGSIPEPHYYGCESMPPKEREEFLKWHDELARNNYRFKMSDEILRYCLQDVNILRKGCLKFRECFLETNNVDPFLECLTIASACNLVFRKNFLKAETIGIIPNNGYRLSDQYSTQSIVWLTWVASSTGKFIRHAGNGQEFRTKEGLLVDGYCEQTNEIFEFYGCWWHGCDRCFFNQTSKLSNKHDSLFLRLESTRSKEDRIKKAGYSLVTMWACDFEKLVTSNAELKTLGESQLLSKFTPLNPRDAFFGGRTNACKLYHKCEDGETILYYDVCSLYPYVNKYCKYPIGHPKKIYVGPEECSTVDVGTVDGLIKCCVRPPQNLYHPVLPYRCNGKLTFPLCRKCVELSLQTECRHDEVDRQFVGTFVADELRKAVECNYKVVEIFEVWEYQTIQYNKDTDTDGLFTQYVNNFLKLKQECSGWPQWCKSDEDKKRYIAQYKERENIELDESNISQNNGLRLLAKFMLNSFWGKFGQKENAHKTDIIDEPLELFKLITNHSVSVHSLTVINSDVLLATWERRQEDVIPLKTVNVAIAAYTTAAARLVLYNYLEKLDRRVLYYDTDSIIFTKKEGDWVPPVGDFLGDLTDELAEYGAGSHIREFVSGGPKNYAYEFFKAKDQTYETRCKVKGISLNYKNQQSINFENIKNLLFNEYRSCDGGDGCENQNVIKINDRRILRTQQYDVVTKNCDKTYRIRYTKRRRLPDCYDTLPYGYVDNFDL</sequence>
<comment type="similarity">
    <text evidence="1">Belongs to the DNA polymerase type-B family.</text>
</comment>
<dbReference type="SUPFAM" id="SSF53098">
    <property type="entry name" value="Ribonuclease H-like"/>
    <property type="match status" value="1"/>
</dbReference>
<dbReference type="Gene3D" id="3.30.420.10">
    <property type="entry name" value="Ribonuclease H-like superfamily/Ribonuclease H"/>
    <property type="match status" value="1"/>
</dbReference>
<dbReference type="InterPro" id="IPR036397">
    <property type="entry name" value="RNaseH_sf"/>
</dbReference>
<accession>A0AA38I7Y1</accession>
<evidence type="ECO:0000256" key="2">
    <source>
        <dbReference type="ARBA" id="ARBA00012417"/>
    </source>
</evidence>
<dbReference type="InterPro" id="IPR043502">
    <property type="entry name" value="DNA/RNA_pol_sf"/>
</dbReference>
<evidence type="ECO:0000313" key="11">
    <source>
        <dbReference type="Proteomes" id="UP001168821"/>
    </source>
</evidence>
<evidence type="ECO:0000256" key="5">
    <source>
        <dbReference type="ARBA" id="ARBA00022705"/>
    </source>
</evidence>
<dbReference type="AlphaFoldDB" id="A0AA38I7Y1"/>
<feature type="domain" description="DNA-directed DNA polymerase family B mitochondria/virus" evidence="9">
    <location>
        <begin position="14"/>
        <end position="154"/>
    </location>
</feature>
<keyword evidence="4" id="KW-0548">Nucleotidyltransferase</keyword>
<evidence type="ECO:0000256" key="1">
    <source>
        <dbReference type="ARBA" id="ARBA00005755"/>
    </source>
</evidence>
<dbReference type="InterPro" id="IPR023211">
    <property type="entry name" value="DNA_pol_palm_dom_sf"/>
</dbReference>
<keyword evidence="5" id="KW-0235">DNA replication</keyword>
<dbReference type="Gene3D" id="3.90.1600.10">
    <property type="entry name" value="Palm domain of DNA polymerase"/>
    <property type="match status" value="1"/>
</dbReference>
<dbReference type="EC" id="2.7.7.7" evidence="2"/>
<keyword evidence="6" id="KW-0239">DNA-directed DNA polymerase</keyword>
<evidence type="ECO:0000256" key="8">
    <source>
        <dbReference type="ARBA" id="ARBA00049244"/>
    </source>
</evidence>
<evidence type="ECO:0000313" key="10">
    <source>
        <dbReference type="EMBL" id="KAJ3649766.1"/>
    </source>
</evidence>
<evidence type="ECO:0000256" key="6">
    <source>
        <dbReference type="ARBA" id="ARBA00022932"/>
    </source>
</evidence>
<reference evidence="10" key="1">
    <citation type="journal article" date="2023" name="G3 (Bethesda)">
        <title>Whole genome assemblies of Zophobas morio and Tenebrio molitor.</title>
        <authorList>
            <person name="Kaur S."/>
            <person name="Stinson S.A."/>
            <person name="diCenzo G.C."/>
        </authorList>
    </citation>
    <scope>NUCLEOTIDE SEQUENCE</scope>
    <source>
        <strain evidence="10">QUZm001</strain>
    </source>
</reference>
<proteinExistence type="inferred from homology"/>
<comment type="caution">
    <text evidence="10">The sequence shown here is derived from an EMBL/GenBank/DDBJ whole genome shotgun (WGS) entry which is preliminary data.</text>
</comment>
<evidence type="ECO:0000256" key="7">
    <source>
        <dbReference type="ARBA" id="ARBA00023125"/>
    </source>
</evidence>
<dbReference type="Pfam" id="PF03175">
    <property type="entry name" value="DNA_pol_B_2"/>
    <property type="match status" value="2"/>
</dbReference>